<dbReference type="AlphaFoldDB" id="A0A1E7LJG9"/>
<keyword evidence="1" id="KW-0946">Virion</keyword>
<protein>
    <submittedName>
        <fullName evidence="1">p22 coat protein-protein 5 domain protein</fullName>
    </submittedName>
</protein>
<gene>
    <name evidence="1" type="ORF">AN221_32345</name>
</gene>
<reference evidence="1 2" key="1">
    <citation type="journal article" date="2016" name="Front. Microbiol.">
        <title>Comparative Genomics Analysis of Streptomyces Species Reveals Their Adaptation to the Marine Environment and Their Diversity at the Genomic Level.</title>
        <authorList>
            <person name="Tian X."/>
            <person name="Zhang Z."/>
            <person name="Yang T."/>
            <person name="Chen M."/>
            <person name="Li J."/>
            <person name="Chen F."/>
            <person name="Yang J."/>
            <person name="Li W."/>
            <person name="Zhang B."/>
            <person name="Zhang Z."/>
            <person name="Wu J."/>
            <person name="Zhang C."/>
            <person name="Long L."/>
            <person name="Xiao J."/>
        </authorList>
    </citation>
    <scope>NUCLEOTIDE SEQUENCE [LARGE SCALE GENOMIC DNA]</scope>
    <source>
        <strain evidence="1 2">SCSIO M10372</strain>
    </source>
</reference>
<dbReference type="EMBL" id="LJGZ01000103">
    <property type="protein sequence ID" value="OEV16304.1"/>
    <property type="molecule type" value="Genomic_DNA"/>
</dbReference>
<dbReference type="Proteomes" id="UP000175971">
    <property type="component" value="Unassembled WGS sequence"/>
</dbReference>
<evidence type="ECO:0000313" key="1">
    <source>
        <dbReference type="EMBL" id="OEV16304.1"/>
    </source>
</evidence>
<accession>A0A1E7LJG9</accession>
<evidence type="ECO:0000313" key="2">
    <source>
        <dbReference type="Proteomes" id="UP000175971"/>
    </source>
</evidence>
<dbReference type="OrthoDB" id="1624479at2"/>
<name>A0A1E7LJG9_9ACTN</name>
<comment type="caution">
    <text evidence="1">The sequence shown here is derived from an EMBL/GenBank/DDBJ whole genome shotgun (WGS) entry which is preliminary data.</text>
</comment>
<dbReference type="RefSeq" id="WP_070203847.1">
    <property type="nucleotide sequence ID" value="NZ_LJGZ01000103.1"/>
</dbReference>
<proteinExistence type="predicted"/>
<sequence>MSINNFKPEIWSAQLLDALENALVYAQPALVNRDYEGEISTQGQSVHITTIGDPTIFDYDKNSNLNYEEVETAGTDLIIDQAKAFAFRLDDVDKAQALLNPMVKMAQNAAYGLRDRADAYVASLYTGVSAANTLGSTGAPINTYTTATDAYDKVLVPLRTKLDRSNVPSEGRYVVVSPEFEGSLLKDDRFVRVDASGTETGLRNGMVGRAAGFDILKSNNTPVPSGDTQVIQAGYPGAITYAEQILETEALRLQNTIADAIRGLHVYGAKLLRPTGIAVAFIDPA</sequence>
<dbReference type="Pfam" id="PF25209">
    <property type="entry name" value="Phage_capsid_4"/>
    <property type="match status" value="1"/>
</dbReference>
<keyword evidence="2" id="KW-1185">Reference proteome</keyword>
<organism evidence="1 2">
    <name type="scientific">Streptomyces nanshensis</name>
    <dbReference type="NCBI Taxonomy" id="518642"/>
    <lineage>
        <taxon>Bacteria</taxon>
        <taxon>Bacillati</taxon>
        <taxon>Actinomycetota</taxon>
        <taxon>Actinomycetes</taxon>
        <taxon>Kitasatosporales</taxon>
        <taxon>Streptomycetaceae</taxon>
        <taxon>Streptomyces</taxon>
    </lineage>
</organism>
<dbReference type="PATRIC" id="fig|518642.7.peg.2652"/>
<keyword evidence="1" id="KW-0167">Capsid protein</keyword>